<dbReference type="EMBL" id="JABFRW010000089">
    <property type="protein sequence ID" value="NOT34060.1"/>
    <property type="molecule type" value="Genomic_DNA"/>
</dbReference>
<dbReference type="AlphaFoldDB" id="A0A849SRP5"/>
<evidence type="ECO:0000313" key="2">
    <source>
        <dbReference type="Proteomes" id="UP000580839"/>
    </source>
</evidence>
<reference evidence="1 2" key="1">
    <citation type="submission" date="2020-04" db="EMBL/GenBank/DDBJ databases">
        <title>Metagenomic profiling of ammonia- and methane-oxidizing microorganisms in a Dutch drinking water treatment plant.</title>
        <authorList>
            <person name="Poghosyan L."/>
            <person name="Leucker S."/>
        </authorList>
    </citation>
    <scope>NUCLEOTIDE SEQUENCE [LARGE SCALE GENOMIC DNA]</scope>
    <source>
        <strain evidence="1">S-RSF-IL-03</strain>
    </source>
</reference>
<dbReference type="Proteomes" id="UP000580839">
    <property type="component" value="Unassembled WGS sequence"/>
</dbReference>
<name>A0A849SRP5_UNCEI</name>
<evidence type="ECO:0000313" key="1">
    <source>
        <dbReference type="EMBL" id="NOT34060.1"/>
    </source>
</evidence>
<organism evidence="1 2">
    <name type="scientific">Eiseniibacteriota bacterium</name>
    <dbReference type="NCBI Taxonomy" id="2212470"/>
    <lineage>
        <taxon>Bacteria</taxon>
        <taxon>Candidatus Eiseniibacteriota</taxon>
    </lineage>
</organism>
<comment type="caution">
    <text evidence="1">The sequence shown here is derived from an EMBL/GenBank/DDBJ whole genome shotgun (WGS) entry which is preliminary data.</text>
</comment>
<proteinExistence type="predicted"/>
<sequence>MNRLLWIAAFLAVPFAFQPDRSEASTSRKAAPTAVKAAAAVSASTDSAMRVPPSLFLSWRAPHGVSRAVENVVIECSGEASPETLYVSYDPGQSSETFIGMDISLYFRATRGDSLSSYWSFGGGTMNRRNIRIEFPADSSWGLPRGFRAQGMGAPNYRRTRESGQLEVIFAVPLDQAAPIRPGQVYCFARIIFPAASPMDENCGQPVCIEFQRGEFSFSEFGDGTSVLGRPVRRFASWNSPASKVCAEFRAAPGSWTR</sequence>
<protein>
    <submittedName>
        <fullName evidence="1">Uncharacterized protein</fullName>
    </submittedName>
</protein>
<gene>
    <name evidence="1" type="ORF">HOP12_07810</name>
</gene>
<accession>A0A849SRP5</accession>